<protein>
    <submittedName>
        <fullName evidence="2">Uncharacterized protein</fullName>
    </submittedName>
</protein>
<name>A0ABS0U180_9GAMM</name>
<evidence type="ECO:0000313" key="2">
    <source>
        <dbReference type="EMBL" id="MBI6547625.1"/>
    </source>
</evidence>
<sequence>MGNKNTPSRAKIFISALIFMSASVICVLASIIEDFFSLFFSFYVDFELPSVSCWYLMLYTRLAGQEEAVYQSLTSRQNLFTSVALII</sequence>
<organism evidence="2 3">
    <name type="scientific">Xenorhabdus lircayensis</name>
    <dbReference type="NCBI Taxonomy" id="2763499"/>
    <lineage>
        <taxon>Bacteria</taxon>
        <taxon>Pseudomonadati</taxon>
        <taxon>Pseudomonadota</taxon>
        <taxon>Gammaproteobacteria</taxon>
        <taxon>Enterobacterales</taxon>
        <taxon>Morganellaceae</taxon>
        <taxon>Xenorhabdus</taxon>
    </lineage>
</organism>
<proteinExistence type="predicted"/>
<evidence type="ECO:0000256" key="1">
    <source>
        <dbReference type="SAM" id="Phobius"/>
    </source>
</evidence>
<feature type="transmembrane region" description="Helical" evidence="1">
    <location>
        <begin position="12"/>
        <end position="32"/>
    </location>
</feature>
<keyword evidence="1" id="KW-0472">Membrane</keyword>
<dbReference type="Proteomes" id="UP000696184">
    <property type="component" value="Unassembled WGS sequence"/>
</dbReference>
<dbReference type="EMBL" id="JACOII010000017">
    <property type="protein sequence ID" value="MBI6547625.1"/>
    <property type="molecule type" value="Genomic_DNA"/>
</dbReference>
<keyword evidence="3" id="KW-1185">Reference proteome</keyword>
<keyword evidence="1" id="KW-1133">Transmembrane helix</keyword>
<gene>
    <name evidence="2" type="ORF">H8A87_02500</name>
</gene>
<reference evidence="2 3" key="1">
    <citation type="submission" date="2020-08" db="EMBL/GenBank/DDBJ databases">
        <title>Description of Xenorhabdus lircayensis sp. nov., the symbiotic bacterium associated with the entomopathogenic nematode Steirnernema unicornum.</title>
        <authorList>
            <person name="Castaneda-Alvarez C."/>
            <person name="Prodan S."/>
            <person name="Zamorano A."/>
            <person name="San-Blas E."/>
            <person name="Aballay E."/>
        </authorList>
    </citation>
    <scope>NUCLEOTIDE SEQUENCE [LARGE SCALE GENOMIC DNA]</scope>
    <source>
        <strain evidence="2 3">VLS</strain>
    </source>
</reference>
<dbReference type="RefSeq" id="WP_198688430.1">
    <property type="nucleotide sequence ID" value="NZ_CAWPUD010000013.1"/>
</dbReference>
<keyword evidence="1" id="KW-0812">Transmembrane</keyword>
<evidence type="ECO:0000313" key="3">
    <source>
        <dbReference type="Proteomes" id="UP000696184"/>
    </source>
</evidence>
<comment type="caution">
    <text evidence="2">The sequence shown here is derived from an EMBL/GenBank/DDBJ whole genome shotgun (WGS) entry which is preliminary data.</text>
</comment>
<accession>A0ABS0U180</accession>